<evidence type="ECO:0000256" key="3">
    <source>
        <dbReference type="ARBA" id="ARBA00022737"/>
    </source>
</evidence>
<reference evidence="6 7" key="1">
    <citation type="submission" date="2023-05" db="EMBL/GenBank/DDBJ databases">
        <title>B98-5 Cell Line De Novo Hybrid Assembly: An Optical Mapping Approach.</title>
        <authorList>
            <person name="Kananen K."/>
            <person name="Auerbach J.A."/>
            <person name="Kautto E."/>
            <person name="Blachly J.S."/>
        </authorList>
    </citation>
    <scope>NUCLEOTIDE SEQUENCE [LARGE SCALE GENOMIC DNA]</scope>
    <source>
        <strain evidence="6">B95-8</strain>
        <tissue evidence="6">Cell line</tissue>
    </source>
</reference>
<comment type="caution">
    <text evidence="6">The sequence shown here is derived from an EMBL/GenBank/DDBJ whole genome shotgun (WGS) entry which is preliminary data.</text>
</comment>
<evidence type="ECO:0000256" key="5">
    <source>
        <dbReference type="ARBA" id="ARBA00023273"/>
    </source>
</evidence>
<evidence type="ECO:0000313" key="6">
    <source>
        <dbReference type="EMBL" id="KAK2101764.1"/>
    </source>
</evidence>
<keyword evidence="4" id="KW-0969">Cilium</keyword>
<keyword evidence="5" id="KW-0966">Cell projection</keyword>
<keyword evidence="3" id="KW-0677">Repeat</keyword>
<feature type="non-terminal residue" evidence="6">
    <location>
        <position position="62"/>
    </location>
</feature>
<evidence type="ECO:0000256" key="4">
    <source>
        <dbReference type="ARBA" id="ARBA00023069"/>
    </source>
</evidence>
<protein>
    <submittedName>
        <fullName evidence="6">Uncharacterized protein</fullName>
    </submittedName>
</protein>
<evidence type="ECO:0000313" key="7">
    <source>
        <dbReference type="Proteomes" id="UP001266305"/>
    </source>
</evidence>
<keyword evidence="2" id="KW-0853">WD repeat</keyword>
<sequence>PDLAITMYKKHKLYDDMIRLVGKHHPDLLSDTHLHLGKELEAEGRLQEAEYHYLEAQEWKAT</sequence>
<proteinExistence type="predicted"/>
<evidence type="ECO:0000256" key="2">
    <source>
        <dbReference type="ARBA" id="ARBA00022574"/>
    </source>
</evidence>
<organism evidence="6 7">
    <name type="scientific">Saguinus oedipus</name>
    <name type="common">Cotton-top tamarin</name>
    <name type="synonym">Oedipomidas oedipus</name>
    <dbReference type="NCBI Taxonomy" id="9490"/>
    <lineage>
        <taxon>Eukaryota</taxon>
        <taxon>Metazoa</taxon>
        <taxon>Chordata</taxon>
        <taxon>Craniata</taxon>
        <taxon>Vertebrata</taxon>
        <taxon>Euteleostomi</taxon>
        <taxon>Mammalia</taxon>
        <taxon>Eutheria</taxon>
        <taxon>Euarchontoglires</taxon>
        <taxon>Primates</taxon>
        <taxon>Haplorrhini</taxon>
        <taxon>Platyrrhini</taxon>
        <taxon>Cebidae</taxon>
        <taxon>Callitrichinae</taxon>
        <taxon>Saguinus</taxon>
    </lineage>
</organism>
<dbReference type="EMBL" id="JASSZA010000009">
    <property type="protein sequence ID" value="KAK2101764.1"/>
    <property type="molecule type" value="Genomic_DNA"/>
</dbReference>
<name>A0ABQ9UXD2_SAGOE</name>
<dbReference type="PANTHER" id="PTHR15722">
    <property type="entry name" value="IFT140/172-RELATED"/>
    <property type="match status" value="1"/>
</dbReference>
<keyword evidence="7" id="KW-1185">Reference proteome</keyword>
<accession>A0ABQ9UXD2</accession>
<dbReference type="Proteomes" id="UP001266305">
    <property type="component" value="Unassembled WGS sequence"/>
</dbReference>
<dbReference type="PANTHER" id="PTHR15722:SF2">
    <property type="entry name" value="INTRAFLAGELLAR TRANSPORT PROTEIN 172 HOMOLOG"/>
    <property type="match status" value="1"/>
</dbReference>
<feature type="non-terminal residue" evidence="6">
    <location>
        <position position="1"/>
    </location>
</feature>
<gene>
    <name evidence="6" type="ORF">P7K49_019430</name>
</gene>
<comment type="subcellular location">
    <subcellularLocation>
        <location evidence="1">Cell projection</location>
        <location evidence="1">Cilium</location>
    </subcellularLocation>
</comment>
<evidence type="ECO:0000256" key="1">
    <source>
        <dbReference type="ARBA" id="ARBA00004138"/>
    </source>
</evidence>